<evidence type="ECO:0000256" key="1">
    <source>
        <dbReference type="SAM" id="MobiDB-lite"/>
    </source>
</evidence>
<evidence type="ECO:0000256" key="2">
    <source>
        <dbReference type="SAM" id="Phobius"/>
    </source>
</evidence>
<name>A0A8C3GZW7_CORMO</name>
<feature type="transmembrane region" description="Helical" evidence="2">
    <location>
        <begin position="218"/>
        <end position="240"/>
    </location>
</feature>
<feature type="region of interest" description="Disordered" evidence="1">
    <location>
        <begin position="411"/>
        <end position="455"/>
    </location>
</feature>
<reference evidence="3" key="3">
    <citation type="submission" date="2025-09" db="UniProtKB">
        <authorList>
            <consortium name="Ensembl"/>
        </authorList>
    </citation>
    <scope>IDENTIFICATION</scope>
</reference>
<keyword evidence="2" id="KW-1133">Transmembrane helix</keyword>
<keyword evidence="2" id="KW-0812">Transmembrane</keyword>
<sequence length="496" mass="53440">MFQPSAKRCFTIESLVGKDTPLGPEDPPRPAALAYPGPAAAADAAAFAPGFQGAAGRALYGSAELVFPEAVGHPALPVGPPQLGGSALPHPHPFFGPQHRDPLNFYPWVLRNRFFGHRFQARISFICSPPTPRLSPGLRRGLRPLPAALGGTGPAPSGPGSGSGRGRAGLPVPHSPRARPAALPRRPSVLPSLSAFNSLFLSSLSFLSTLFRSLAAQLLSFVILCFFPCFLAFPLLVSFFPSPFTFFSFLFFFLFFSLFFLLLSHFSSLSFLVPFPLSFSPPLFSFLVLLFYFFPVTFSVFLLFYNLFSSLSFFSASHLLFPFLSSSRCSPRPSLLPLFLSLSLPSLWRCVQPHRGTARSQEGECGTNAAILGERGVPGEPPAARPLRPQAQAHPHGLFPVAAAAPGEGLREEPLRGGRRAQAAGQQPQPLRDTGESLVPEPEDQVEEAEHGAEGSKAFTVWGDPACQCRLHRQQGARGGHRGRGALSSRGDWAGF</sequence>
<protein>
    <submittedName>
        <fullName evidence="3">Uncharacterized protein</fullName>
    </submittedName>
</protein>
<evidence type="ECO:0000313" key="4">
    <source>
        <dbReference type="Proteomes" id="UP000694553"/>
    </source>
</evidence>
<proteinExistence type="predicted"/>
<dbReference type="Proteomes" id="UP000694553">
    <property type="component" value="Unassembled WGS sequence"/>
</dbReference>
<accession>A0A8C3GZW7</accession>
<feature type="compositionally biased region" description="Low complexity" evidence="1">
    <location>
        <begin position="485"/>
        <end position="496"/>
    </location>
</feature>
<evidence type="ECO:0000313" key="3">
    <source>
        <dbReference type="Ensembl" id="ENSCMUP00000016828.2"/>
    </source>
</evidence>
<feature type="compositionally biased region" description="Low complexity" evidence="1">
    <location>
        <begin position="420"/>
        <end position="432"/>
    </location>
</feature>
<reference evidence="3" key="2">
    <citation type="submission" date="2025-08" db="UniProtKB">
        <authorList>
            <consortium name="Ensembl"/>
        </authorList>
    </citation>
    <scope>IDENTIFICATION</scope>
</reference>
<keyword evidence="2" id="KW-0472">Membrane</keyword>
<accession>A0A8U7NZZ1</accession>
<feature type="region of interest" description="Disordered" evidence="1">
    <location>
        <begin position="145"/>
        <end position="183"/>
    </location>
</feature>
<reference evidence="4" key="1">
    <citation type="submission" date="2019-10" db="EMBL/GenBank/DDBJ databases">
        <title>Corvus moneduloides (New Caledonian crow) genome, bCorMon1, primary haplotype.</title>
        <authorList>
            <person name="Rutz C."/>
            <person name="Fungtammasan C."/>
            <person name="Mountcastle J."/>
            <person name="Formenti G."/>
            <person name="Chow W."/>
            <person name="Howe K."/>
            <person name="Steele M.P."/>
            <person name="Fernandes J."/>
            <person name="Gilbert M.T.P."/>
            <person name="Fedrigo O."/>
            <person name="Jarvis E.D."/>
            <person name="Gemmell N."/>
        </authorList>
    </citation>
    <scope>NUCLEOTIDE SEQUENCE [LARGE SCALE GENOMIC DNA]</scope>
</reference>
<feature type="region of interest" description="Disordered" evidence="1">
    <location>
        <begin position="475"/>
        <end position="496"/>
    </location>
</feature>
<organism evidence="3 4">
    <name type="scientific">Corvus moneduloides</name>
    <name type="common">New Caledonian crow</name>
    <dbReference type="NCBI Taxonomy" id="1196302"/>
    <lineage>
        <taxon>Eukaryota</taxon>
        <taxon>Metazoa</taxon>
        <taxon>Chordata</taxon>
        <taxon>Craniata</taxon>
        <taxon>Vertebrata</taxon>
        <taxon>Euteleostomi</taxon>
        <taxon>Archelosauria</taxon>
        <taxon>Archosauria</taxon>
        <taxon>Dinosauria</taxon>
        <taxon>Saurischia</taxon>
        <taxon>Theropoda</taxon>
        <taxon>Coelurosauria</taxon>
        <taxon>Aves</taxon>
        <taxon>Neognathae</taxon>
        <taxon>Neoaves</taxon>
        <taxon>Telluraves</taxon>
        <taxon>Australaves</taxon>
        <taxon>Passeriformes</taxon>
        <taxon>Corvoidea</taxon>
        <taxon>Corvidae</taxon>
        <taxon>Corvus</taxon>
    </lineage>
</organism>
<keyword evidence="4" id="KW-1185">Reference proteome</keyword>
<feature type="transmembrane region" description="Helical" evidence="2">
    <location>
        <begin position="246"/>
        <end position="264"/>
    </location>
</feature>
<dbReference type="AlphaFoldDB" id="A0A8C3GZW7"/>
<dbReference type="Ensembl" id="ENSCMUT00000018060.2">
    <property type="protein sequence ID" value="ENSCMUP00000016828.2"/>
    <property type="gene ID" value="ENSCMUG00000010442.2"/>
</dbReference>
<gene>
    <name evidence="3" type="primary">LOC116444641</name>
</gene>
<feature type="compositionally biased region" description="Basic residues" evidence="1">
    <location>
        <begin position="475"/>
        <end position="484"/>
    </location>
</feature>